<organism evidence="8 9">
    <name type="scientific">Streptomyces clavuligerus</name>
    <dbReference type="NCBI Taxonomy" id="1901"/>
    <lineage>
        <taxon>Bacteria</taxon>
        <taxon>Bacillati</taxon>
        <taxon>Actinomycetota</taxon>
        <taxon>Actinomycetes</taxon>
        <taxon>Kitasatosporales</taxon>
        <taxon>Streptomycetaceae</taxon>
        <taxon>Streptomyces</taxon>
    </lineage>
</organism>
<feature type="signal peptide" evidence="5">
    <location>
        <begin position="1"/>
        <end position="27"/>
    </location>
</feature>
<feature type="domain" description="Peptidase S33 tripeptidyl aminopeptidase-like C-terminal" evidence="7">
    <location>
        <begin position="394"/>
        <end position="493"/>
    </location>
</feature>
<dbReference type="InterPro" id="IPR029058">
    <property type="entry name" value="AB_hydrolase_fold"/>
</dbReference>
<sequence length="519" mass="56988">MRLRALIPALAVGLLAPLAPLAPQATARTAPAAEPSPATWYETQKPAWKHCGGTAPARFQCATLQMPLDYRRPDGPTIGVAISRLATSTPEQRRGVLLFNPGGPGGSGLEDPLLFAKDLPRSVLERYDLIGFDPRGVGRSSPLNCGLDEDEKAGGFWSPYKPETEQRDIARSRSIAEKCRAREGERVPHISTRNTARDMDVIRAVLGERKISYIGVSYGTYLGAVYTQMFPHRADRFILDSAVDPTLAWRGMFRTWGPEAETAFTRWTRWTAARDARYDLGGTPAQVRDTFWGLVRKAERTPISLHGREWNGDAIRLLRPTFFSVKEGADAMANLRRASLGLPVGPAPATPAFPDMTGFWDTLWSIACGDDDTSWPRDPGTYREDAIRDKARYPLYGDFASSVKACAFWGTSPEPVTTFDKPAKALILQNEWDSQTSYANGLGMHRTLKGSRLVSVKGGEGHGIYNYAPNPCALKSANDYLITGVLPHQNVTCTAVDDQTSHRATPSLRPPVSRKAGML</sequence>
<name>E2PYY5_STRCL</name>
<dbReference type="eggNOG" id="COG0596">
    <property type="taxonomic scope" value="Bacteria"/>
</dbReference>
<keyword evidence="9" id="KW-1185">Reference proteome</keyword>
<evidence type="ECO:0000256" key="2">
    <source>
        <dbReference type="ARBA" id="ARBA00022729"/>
    </source>
</evidence>
<dbReference type="Pfam" id="PF08386">
    <property type="entry name" value="Abhydrolase_4"/>
    <property type="match status" value="1"/>
</dbReference>
<comment type="similarity">
    <text evidence="1">Belongs to the peptidase S33 family.</text>
</comment>
<dbReference type="STRING" id="1901.BB341_12375"/>
<accession>E2PYY5</accession>
<dbReference type="InterPro" id="IPR000073">
    <property type="entry name" value="AB_hydrolase_1"/>
</dbReference>
<dbReference type="PANTHER" id="PTHR43248">
    <property type="entry name" value="2-SUCCINYL-6-HYDROXY-2,4-CYCLOHEXADIENE-1-CARBOXYLATE SYNTHASE"/>
    <property type="match status" value="1"/>
</dbReference>
<dbReference type="SUPFAM" id="SSF53474">
    <property type="entry name" value="alpha/beta-Hydrolases"/>
    <property type="match status" value="1"/>
</dbReference>
<proteinExistence type="inferred from homology"/>
<dbReference type="EMBL" id="CM000913">
    <property type="protein sequence ID" value="EFG08316.1"/>
    <property type="molecule type" value="Genomic_DNA"/>
</dbReference>
<dbReference type="RefSeq" id="WP_003961292.1">
    <property type="nucleotide sequence ID" value="NZ_CM000913.1"/>
</dbReference>
<dbReference type="Gene3D" id="3.40.50.1820">
    <property type="entry name" value="alpha/beta hydrolase"/>
    <property type="match status" value="1"/>
</dbReference>
<evidence type="ECO:0000259" key="7">
    <source>
        <dbReference type="Pfam" id="PF08386"/>
    </source>
</evidence>
<dbReference type="GeneID" id="93730225"/>
<dbReference type="AlphaFoldDB" id="E2PYY5"/>
<dbReference type="KEGG" id="sclf:BB341_12375"/>
<feature type="domain" description="AB hydrolase-1" evidence="6">
    <location>
        <begin position="96"/>
        <end position="271"/>
    </location>
</feature>
<dbReference type="InterPro" id="IPR013595">
    <property type="entry name" value="Pept_S33_TAP-like_C"/>
</dbReference>
<keyword evidence="2 5" id="KW-0732">Signal</keyword>
<evidence type="ECO:0000313" key="9">
    <source>
        <dbReference type="Proteomes" id="UP000002357"/>
    </source>
</evidence>
<feature type="chain" id="PRO_5039052712" evidence="5">
    <location>
        <begin position="28"/>
        <end position="519"/>
    </location>
</feature>
<dbReference type="OrthoDB" id="4447445at2"/>
<dbReference type="PANTHER" id="PTHR43248:SF29">
    <property type="entry name" value="TRIPEPTIDYL AMINOPEPTIDASE"/>
    <property type="match status" value="1"/>
</dbReference>
<evidence type="ECO:0000256" key="5">
    <source>
        <dbReference type="SAM" id="SignalP"/>
    </source>
</evidence>
<dbReference type="Pfam" id="PF00561">
    <property type="entry name" value="Abhydrolase_1"/>
    <property type="match status" value="1"/>
</dbReference>
<gene>
    <name evidence="8" type="ORF">SCLAV_3245</name>
</gene>
<protein>
    <submittedName>
        <fullName evidence="8">Putative hydrolase</fullName>
    </submittedName>
</protein>
<dbReference type="InterPro" id="IPR051601">
    <property type="entry name" value="Serine_prot/Carboxylest_S33"/>
</dbReference>
<evidence type="ECO:0000259" key="6">
    <source>
        <dbReference type="Pfam" id="PF00561"/>
    </source>
</evidence>
<dbReference type="Proteomes" id="UP000002357">
    <property type="component" value="Chromosome"/>
</dbReference>
<dbReference type="GO" id="GO:0016787">
    <property type="term" value="F:hydrolase activity"/>
    <property type="evidence" value="ECO:0007669"/>
    <property type="project" value="UniProtKB-KW"/>
</dbReference>
<evidence type="ECO:0000256" key="1">
    <source>
        <dbReference type="ARBA" id="ARBA00010088"/>
    </source>
</evidence>
<feature type="region of interest" description="Disordered" evidence="4">
    <location>
        <begin position="497"/>
        <end position="519"/>
    </location>
</feature>
<keyword evidence="3 8" id="KW-0378">Hydrolase</keyword>
<dbReference type="ESTHER" id="strcl-e2pyy5">
    <property type="family name" value="Tiancimycin-TnmK-Tripeptidase-HIP"/>
</dbReference>
<reference evidence="8 9" key="1">
    <citation type="journal article" date="2010" name="Genome Biol. Evol.">
        <title>The sequence of a 1.8-mb bacterial linear plasmid reveals a rich evolutionary reservoir of secondary metabolic pathways.</title>
        <authorList>
            <person name="Medema M.H."/>
            <person name="Trefzer A."/>
            <person name="Kovalchuk A."/>
            <person name="van den Berg M."/>
            <person name="Mueller U."/>
            <person name="Heijne W."/>
            <person name="Wu L."/>
            <person name="Alam M.T."/>
            <person name="Ronning C.M."/>
            <person name="Nierman W.C."/>
            <person name="Bovenberg R.A.L."/>
            <person name="Breitling R."/>
            <person name="Takano E."/>
        </authorList>
    </citation>
    <scope>NUCLEOTIDE SEQUENCE [LARGE SCALE GENOMIC DNA]</scope>
    <source>
        <strain evidence="9">ATCC 27064 / DSM 738 / JCM 4710 / NBRC 13307 / NCIMB 12785 / NRRL 3585 / VKM Ac-602</strain>
    </source>
</reference>
<evidence type="ECO:0000256" key="3">
    <source>
        <dbReference type="ARBA" id="ARBA00022801"/>
    </source>
</evidence>
<evidence type="ECO:0000313" key="8">
    <source>
        <dbReference type="EMBL" id="EFG08316.1"/>
    </source>
</evidence>
<evidence type="ECO:0000256" key="4">
    <source>
        <dbReference type="SAM" id="MobiDB-lite"/>
    </source>
</evidence>